<name>A0A344LHA8_9PSEU</name>
<organism evidence="1 2">
    <name type="scientific">Amycolatopsis albispora</name>
    <dbReference type="NCBI Taxonomy" id="1804986"/>
    <lineage>
        <taxon>Bacteria</taxon>
        <taxon>Bacillati</taxon>
        <taxon>Actinomycetota</taxon>
        <taxon>Actinomycetes</taxon>
        <taxon>Pseudonocardiales</taxon>
        <taxon>Pseudonocardiaceae</taxon>
        <taxon>Amycolatopsis</taxon>
    </lineage>
</organism>
<protein>
    <submittedName>
        <fullName evidence="1">Uncharacterized protein</fullName>
    </submittedName>
</protein>
<dbReference type="Proteomes" id="UP000250434">
    <property type="component" value="Chromosome"/>
</dbReference>
<reference evidence="1 2" key="1">
    <citation type="submission" date="2016-04" db="EMBL/GenBank/DDBJ databases">
        <title>Complete genome sequence and analysis of deep-sea sediment isolate, Amycolatopsis sp. WP1.</title>
        <authorList>
            <person name="Wang H."/>
            <person name="Chen S."/>
            <person name="Wu Q."/>
        </authorList>
    </citation>
    <scope>NUCLEOTIDE SEQUENCE [LARGE SCALE GENOMIC DNA]</scope>
    <source>
        <strain evidence="1 2">WP1</strain>
    </source>
</reference>
<dbReference type="KEGG" id="aab:A4R43_37400"/>
<dbReference type="AlphaFoldDB" id="A0A344LHA8"/>
<evidence type="ECO:0000313" key="1">
    <source>
        <dbReference type="EMBL" id="AXB47432.1"/>
    </source>
</evidence>
<dbReference type="RefSeq" id="WP_113696490.1">
    <property type="nucleotide sequence ID" value="NZ_CP015163.1"/>
</dbReference>
<dbReference type="EMBL" id="CP015163">
    <property type="protein sequence ID" value="AXB47432.1"/>
    <property type="molecule type" value="Genomic_DNA"/>
</dbReference>
<dbReference type="OrthoDB" id="3395889at2"/>
<evidence type="ECO:0000313" key="2">
    <source>
        <dbReference type="Proteomes" id="UP000250434"/>
    </source>
</evidence>
<keyword evidence="2" id="KW-1185">Reference proteome</keyword>
<proteinExistence type="predicted"/>
<sequence length="427" mass="47311">MERDEVRQLVVSGSFAELRERAYAGHTTAAIFLDHLAGLLGWEDELPALADAGNAYAVRRMAERRSFSDDLTGLRALADQGHRPSEEMLVRRLVAQEAVEELRARAEAGSRYAKYELPSLLVRMGRLDEVRESAEAGDEPSMDAYVRHLWSTNEVAEIERLAQAGDRTAATFLVYRYARTEPDRAIEVLYWADHAATWGGWKLESLLAAQGRVEELRARVPGSWHARSELVELLAKREDLAGLREFAGAGDAKAKKYLVSAYFARGDEQALQKLAAEGYPRAEAMLARLRRPAEPAPVRARRPPKPDLGTLRARVADGDEEAAGVLINELRVAGRAGELLEHAKAGRAKAWRYYLWVLAEQDRDTELRPLADAGDAEAARHLAAVLGRKRLVHELAERAAAGNTDAGRALLVVIDPPDTSDEDRPDY</sequence>
<gene>
    <name evidence="1" type="ORF">A4R43_37400</name>
</gene>
<accession>A0A344LHA8</accession>